<protein>
    <submittedName>
        <fullName evidence="4">Heat-shock protein Hsp70</fullName>
    </submittedName>
</protein>
<dbReference type="GO" id="GO:0005524">
    <property type="term" value="F:ATP binding"/>
    <property type="evidence" value="ECO:0007669"/>
    <property type="project" value="UniProtKB-KW"/>
</dbReference>
<name>A0A370X5A0_9GAMM</name>
<dbReference type="Gene3D" id="3.30.420.40">
    <property type="match status" value="2"/>
</dbReference>
<feature type="coiled-coil region" evidence="3">
    <location>
        <begin position="67"/>
        <end position="94"/>
    </location>
</feature>
<dbReference type="RefSeq" id="WP_115494307.1">
    <property type="nucleotide sequence ID" value="NZ_QRBE01000002.1"/>
</dbReference>
<organism evidence="4 5">
    <name type="scientific">Dyella monticola</name>
    <dbReference type="NCBI Taxonomy" id="1927958"/>
    <lineage>
        <taxon>Bacteria</taxon>
        <taxon>Pseudomonadati</taxon>
        <taxon>Pseudomonadota</taxon>
        <taxon>Gammaproteobacteria</taxon>
        <taxon>Lysobacterales</taxon>
        <taxon>Rhodanobacteraceae</taxon>
        <taxon>Dyella</taxon>
    </lineage>
</organism>
<dbReference type="OrthoDB" id="9807934at2"/>
<dbReference type="GO" id="GO:0140662">
    <property type="term" value="F:ATP-dependent protein folding chaperone"/>
    <property type="evidence" value="ECO:0007669"/>
    <property type="project" value="InterPro"/>
</dbReference>
<dbReference type="EMBL" id="QRBE01000002">
    <property type="protein sequence ID" value="RDS83594.1"/>
    <property type="molecule type" value="Genomic_DNA"/>
</dbReference>
<evidence type="ECO:0000256" key="1">
    <source>
        <dbReference type="ARBA" id="ARBA00022741"/>
    </source>
</evidence>
<keyword evidence="1" id="KW-0547">Nucleotide-binding</keyword>
<sequence>MKLGIDFGTSYSSAAVFNDGKLEVINFNRGSQFRTAAYFPEKIPSLTDYELTPQLKKMVQDHLRQSKAEHARNLKRAQALRQQAMAEKNAKRRDEQLSMISMPAERSEEELIREAERVVRQQWIDEQVRRAQGETGKSKDALFGDEAIDAFLSEGTGRLVQSPKSMLGFQMANHVRTTVTDIVANVFDHIRRNAITQLKGPVTRAVVGRPVVFRSSMGERGTAQALDIIRRAAVSVGFDEVHFLEEPIAAAMAYHRECRDRMSVLIFDIGGGTTDFAFVELGANKRPRVLGSWGIPVGGSDVDREFSLAAFMPLFGKNQTNVPNKHYFDAAAVTDVVRQVDFLKHNYKQLDPPYGPRLRALQVPGKTSQLGLTVEHSKIHLSEHDTAEARIDYIEENLVATSTREVLLACSDRIRINMERKMEEINQSMGKAPDVVFLTGGMSRSPFIGEMVRRHFPASRIVKGNASFGVVNGLACAANV</sequence>
<keyword evidence="3" id="KW-0175">Coiled coil</keyword>
<comment type="caution">
    <text evidence="4">The sequence shown here is derived from an EMBL/GenBank/DDBJ whole genome shotgun (WGS) entry which is preliminary data.</text>
</comment>
<dbReference type="InterPro" id="IPR043129">
    <property type="entry name" value="ATPase_NBD"/>
</dbReference>
<evidence type="ECO:0000313" key="4">
    <source>
        <dbReference type="EMBL" id="RDS83594.1"/>
    </source>
</evidence>
<gene>
    <name evidence="4" type="ORF">DWU98_04470</name>
</gene>
<dbReference type="InterPro" id="IPR013126">
    <property type="entry name" value="Hsp_70_fam"/>
</dbReference>
<keyword evidence="2" id="KW-0067">ATP-binding</keyword>
<proteinExistence type="predicted"/>
<dbReference type="Pfam" id="PF00012">
    <property type="entry name" value="HSP70"/>
    <property type="match status" value="1"/>
</dbReference>
<evidence type="ECO:0000256" key="2">
    <source>
        <dbReference type="ARBA" id="ARBA00022840"/>
    </source>
</evidence>
<dbReference type="SUPFAM" id="SSF53067">
    <property type="entry name" value="Actin-like ATPase domain"/>
    <property type="match status" value="2"/>
</dbReference>
<keyword evidence="5" id="KW-1185">Reference proteome</keyword>
<evidence type="ECO:0000256" key="3">
    <source>
        <dbReference type="SAM" id="Coils"/>
    </source>
</evidence>
<dbReference type="PANTHER" id="PTHR19375">
    <property type="entry name" value="HEAT SHOCK PROTEIN 70KDA"/>
    <property type="match status" value="1"/>
</dbReference>
<dbReference type="Proteomes" id="UP000254258">
    <property type="component" value="Unassembled WGS sequence"/>
</dbReference>
<evidence type="ECO:0000313" key="5">
    <source>
        <dbReference type="Proteomes" id="UP000254258"/>
    </source>
</evidence>
<reference evidence="4 5" key="1">
    <citation type="submission" date="2018-07" db="EMBL/GenBank/DDBJ databases">
        <title>Dyella monticola sp. nov. and Dyella psychrodurans sp. nov. isolated from monsoon evergreen broad-leaved forest soil of Dinghu Mountain, China.</title>
        <authorList>
            <person name="Gao Z."/>
            <person name="Qiu L."/>
        </authorList>
    </citation>
    <scope>NUCLEOTIDE SEQUENCE [LARGE SCALE GENOMIC DNA]</scope>
    <source>
        <strain evidence="4 5">4G-K06</strain>
    </source>
</reference>
<dbReference type="AlphaFoldDB" id="A0A370X5A0"/>
<accession>A0A370X5A0</accession>